<dbReference type="GeneID" id="1474638"/>
<accession>A0A832SGE6</accession>
<name>A0A832SGE6_9EURY</name>
<dbReference type="Pfam" id="PF04072">
    <property type="entry name" value="LCM"/>
    <property type="match status" value="1"/>
</dbReference>
<keyword evidence="3 5" id="KW-0808">Transferase</keyword>
<evidence type="ECO:0000256" key="2">
    <source>
        <dbReference type="ARBA" id="ARBA00022603"/>
    </source>
</evidence>
<dbReference type="InterPro" id="IPR029063">
    <property type="entry name" value="SAM-dependent_MTases_sf"/>
</dbReference>
<feature type="region of interest" description="Disordered" evidence="4">
    <location>
        <begin position="1"/>
        <end position="25"/>
    </location>
</feature>
<sequence>MQQTNNRKETRENDSRGRDPSKTAETLAIIRAMESRKPEEERIYYDPYAFYFISRETMEYYSSHTAEARAMLEQSERLVPGVGVSCLVRARYFDDVVKASITDGLEQLVVLGAGYDSRAYRIEGLERVRVFEVDVPTTQKLKTDKVREIFGVLPGHVTYVPADLAVDDLGQRLAESGYDTSRKTLFLLEGLVYYLPPTAVDKVLAFIAHSSGRGSAMVFDYIPASLVDGTCEQEAGRNWQKAVTDAGEPFLFGVDEVALEAFLSERGFTLRQKMTGGDYRTAYLRGKNEGKPVNSLLSFAYAAVR</sequence>
<keyword evidence="2 5" id="KW-0489">Methyltransferase</keyword>
<dbReference type="PANTHER" id="PTHR43619">
    <property type="entry name" value="S-ADENOSYL-L-METHIONINE-DEPENDENT METHYLTRANSFERASE YKTD-RELATED"/>
    <property type="match status" value="1"/>
</dbReference>
<dbReference type="SUPFAM" id="SSF53335">
    <property type="entry name" value="S-adenosyl-L-methionine-dependent methyltransferases"/>
    <property type="match status" value="1"/>
</dbReference>
<organism evidence="5 6">
    <name type="scientific">Methanosarcina acetivorans</name>
    <dbReference type="NCBI Taxonomy" id="2214"/>
    <lineage>
        <taxon>Archaea</taxon>
        <taxon>Methanobacteriati</taxon>
        <taxon>Methanobacteriota</taxon>
        <taxon>Stenosarchaea group</taxon>
        <taxon>Methanomicrobia</taxon>
        <taxon>Methanosarcinales</taxon>
        <taxon>Methanosarcinaceae</taxon>
        <taxon>Methanosarcina</taxon>
    </lineage>
</organism>
<evidence type="ECO:0000313" key="5">
    <source>
        <dbReference type="EMBL" id="HIH92482.1"/>
    </source>
</evidence>
<dbReference type="AlphaFoldDB" id="A0A832SGE6"/>
<dbReference type="EMBL" id="DUJU01000001">
    <property type="protein sequence ID" value="HIH92482.1"/>
    <property type="molecule type" value="Genomic_DNA"/>
</dbReference>
<evidence type="ECO:0000256" key="4">
    <source>
        <dbReference type="SAM" id="MobiDB-lite"/>
    </source>
</evidence>
<comment type="caution">
    <text evidence="5">The sequence shown here is derived from an EMBL/GenBank/DDBJ whole genome shotgun (WGS) entry which is preliminary data.</text>
</comment>
<dbReference type="PANTHER" id="PTHR43619:SF2">
    <property type="entry name" value="S-ADENOSYL-L-METHIONINE-DEPENDENT METHYLTRANSFERASES SUPERFAMILY PROTEIN"/>
    <property type="match status" value="1"/>
</dbReference>
<protein>
    <submittedName>
        <fullName evidence="5">Class I SAM-dependent methyltransferase</fullName>
    </submittedName>
</protein>
<gene>
    <name evidence="5" type="ORF">HA338_00025</name>
</gene>
<dbReference type="InterPro" id="IPR007213">
    <property type="entry name" value="Ppm1/Ppm2/Tcmp"/>
</dbReference>
<proteinExistence type="inferred from homology"/>
<feature type="compositionally biased region" description="Basic and acidic residues" evidence="4">
    <location>
        <begin position="1"/>
        <end position="22"/>
    </location>
</feature>
<dbReference type="Proteomes" id="UP000600774">
    <property type="component" value="Unassembled WGS sequence"/>
</dbReference>
<evidence type="ECO:0000256" key="1">
    <source>
        <dbReference type="ARBA" id="ARBA00008138"/>
    </source>
</evidence>
<dbReference type="InterPro" id="IPR011610">
    <property type="entry name" value="SAM_mthyl_Trfase_ML2640-like"/>
</dbReference>
<comment type="similarity">
    <text evidence="1">Belongs to the UPF0677 family.</text>
</comment>
<dbReference type="GO" id="GO:0008168">
    <property type="term" value="F:methyltransferase activity"/>
    <property type="evidence" value="ECO:0007669"/>
    <property type="project" value="UniProtKB-KW"/>
</dbReference>
<dbReference type="GO" id="GO:0032259">
    <property type="term" value="P:methylation"/>
    <property type="evidence" value="ECO:0007669"/>
    <property type="project" value="UniProtKB-KW"/>
</dbReference>
<dbReference type="RefSeq" id="WP_011022700.1">
    <property type="nucleotide sequence ID" value="NZ_DUJU01000001.1"/>
</dbReference>
<evidence type="ECO:0000256" key="3">
    <source>
        <dbReference type="ARBA" id="ARBA00022679"/>
    </source>
</evidence>
<dbReference type="Gene3D" id="3.40.50.150">
    <property type="entry name" value="Vaccinia Virus protein VP39"/>
    <property type="match status" value="1"/>
</dbReference>
<dbReference type="NCBIfam" id="TIGR00027">
    <property type="entry name" value="mthyl_TIGR00027"/>
    <property type="match status" value="1"/>
</dbReference>
<evidence type="ECO:0000313" key="6">
    <source>
        <dbReference type="Proteomes" id="UP000600774"/>
    </source>
</evidence>
<reference evidence="5" key="1">
    <citation type="journal article" date="2020" name="bioRxiv">
        <title>A rank-normalized archaeal taxonomy based on genome phylogeny resolves widespread incomplete and uneven classifications.</title>
        <authorList>
            <person name="Rinke C."/>
            <person name="Chuvochina M."/>
            <person name="Mussig A.J."/>
            <person name="Chaumeil P.-A."/>
            <person name="Waite D.W."/>
            <person name="Whitman W.B."/>
            <person name="Parks D.H."/>
            <person name="Hugenholtz P."/>
        </authorList>
    </citation>
    <scope>NUCLEOTIDE SEQUENCE</scope>
    <source>
        <strain evidence="5">UBA8876</strain>
    </source>
</reference>